<protein>
    <submittedName>
        <fullName evidence="5">Type I restriction-modification system endonuclease</fullName>
    </submittedName>
</protein>
<evidence type="ECO:0000259" key="3">
    <source>
        <dbReference type="Pfam" id="PF11867"/>
    </source>
</evidence>
<keyword evidence="5" id="KW-0540">Nuclease</keyword>
<accession>T1BAU0</accession>
<evidence type="ECO:0000313" key="5">
    <source>
        <dbReference type="EMBL" id="EQD50104.1"/>
    </source>
</evidence>
<dbReference type="InterPro" id="IPR027417">
    <property type="entry name" value="P-loop_NTPase"/>
</dbReference>
<organism evidence="5">
    <name type="scientific">mine drainage metagenome</name>
    <dbReference type="NCBI Taxonomy" id="410659"/>
    <lineage>
        <taxon>unclassified sequences</taxon>
        <taxon>metagenomes</taxon>
        <taxon>ecological metagenomes</taxon>
    </lineage>
</organism>
<dbReference type="EMBL" id="AUZX01009926">
    <property type="protein sequence ID" value="EQD50104.1"/>
    <property type="molecule type" value="Genomic_DNA"/>
</dbReference>
<name>T1BAU0_9ZZZZ</name>
<reference evidence="5" key="1">
    <citation type="submission" date="2013-08" db="EMBL/GenBank/DDBJ databases">
        <authorList>
            <person name="Mendez C."/>
            <person name="Richter M."/>
            <person name="Ferrer M."/>
            <person name="Sanchez J."/>
        </authorList>
    </citation>
    <scope>NUCLEOTIDE SEQUENCE</scope>
</reference>
<feature type="region of interest" description="Disordered" evidence="2">
    <location>
        <begin position="1"/>
        <end position="28"/>
    </location>
</feature>
<dbReference type="GO" id="GO:0009307">
    <property type="term" value="P:DNA restriction-modification system"/>
    <property type="evidence" value="ECO:0007669"/>
    <property type="project" value="UniProtKB-KW"/>
</dbReference>
<keyword evidence="5" id="KW-0255">Endonuclease</keyword>
<dbReference type="CDD" id="cd18800">
    <property type="entry name" value="SF2_C_EcoR124I-like"/>
    <property type="match status" value="1"/>
</dbReference>
<proteinExistence type="predicted"/>
<reference evidence="5" key="2">
    <citation type="journal article" date="2014" name="ISME J.">
        <title>Microbial stratification in low pH oxic and suboxic macroscopic growths along an acid mine drainage.</title>
        <authorList>
            <person name="Mendez-Garcia C."/>
            <person name="Mesa V."/>
            <person name="Sprenger R.R."/>
            <person name="Richter M."/>
            <person name="Diez M.S."/>
            <person name="Solano J."/>
            <person name="Bargiela R."/>
            <person name="Golyshina O.V."/>
            <person name="Manteca A."/>
            <person name="Ramos J.L."/>
            <person name="Gallego J.R."/>
            <person name="Llorente I."/>
            <person name="Martins Dos Santos V.A."/>
            <person name="Jensen O.N."/>
            <person name="Pelaez A.I."/>
            <person name="Sanchez J."/>
            <person name="Ferrer M."/>
        </authorList>
    </citation>
    <scope>NUCLEOTIDE SEQUENCE</scope>
</reference>
<dbReference type="GO" id="GO:0004519">
    <property type="term" value="F:endonuclease activity"/>
    <property type="evidence" value="ECO:0007669"/>
    <property type="project" value="UniProtKB-KW"/>
</dbReference>
<dbReference type="Pfam" id="PF11867">
    <property type="entry name" value="T1RH-like_C"/>
    <property type="match status" value="1"/>
</dbReference>
<dbReference type="PANTHER" id="PTHR30195">
    <property type="entry name" value="TYPE I SITE-SPECIFIC DEOXYRIBONUCLEASE PROTEIN SUBUNIT M AND R"/>
    <property type="match status" value="1"/>
</dbReference>
<dbReference type="SUPFAM" id="SSF52540">
    <property type="entry name" value="P-loop containing nucleoside triphosphate hydrolases"/>
    <property type="match status" value="1"/>
</dbReference>
<evidence type="ECO:0000256" key="1">
    <source>
        <dbReference type="ARBA" id="ARBA00022747"/>
    </source>
</evidence>
<keyword evidence="5" id="KW-0378">Hydrolase</keyword>
<feature type="compositionally biased region" description="Acidic residues" evidence="2">
    <location>
        <begin position="14"/>
        <end position="25"/>
    </location>
</feature>
<dbReference type="InterPro" id="IPR055180">
    <property type="entry name" value="HsdR_RecA-like_helicase_dom_2"/>
</dbReference>
<comment type="caution">
    <text evidence="5">The sequence shown here is derived from an EMBL/GenBank/DDBJ whole genome shotgun (WGS) entry which is preliminary data.</text>
</comment>
<evidence type="ECO:0000256" key="2">
    <source>
        <dbReference type="SAM" id="MobiDB-lite"/>
    </source>
</evidence>
<keyword evidence="1" id="KW-0680">Restriction system</keyword>
<dbReference type="AlphaFoldDB" id="T1BAU0"/>
<dbReference type="Gene3D" id="3.40.50.300">
    <property type="entry name" value="P-loop containing nucleotide triphosphate hydrolases"/>
    <property type="match status" value="1"/>
</dbReference>
<evidence type="ECO:0000259" key="4">
    <source>
        <dbReference type="Pfam" id="PF22679"/>
    </source>
</evidence>
<gene>
    <name evidence="5" type="ORF">B1A_13560</name>
</gene>
<dbReference type="Pfam" id="PF22679">
    <property type="entry name" value="T1R_D3-like"/>
    <property type="match status" value="1"/>
</dbReference>
<dbReference type="InterPro" id="IPR021810">
    <property type="entry name" value="T1RH-like_C"/>
</dbReference>
<dbReference type="InterPro" id="IPR051268">
    <property type="entry name" value="Type-I_R_enzyme_R_subunit"/>
</dbReference>
<dbReference type="PANTHER" id="PTHR30195:SF15">
    <property type="entry name" value="TYPE I RESTRICTION ENZYME HINDI ENDONUCLEASE SUBUNIT"/>
    <property type="match status" value="1"/>
</dbReference>
<feature type="domain" description="Type I restriction enzyme HindI endonuclease subunit-like C-terminal" evidence="3">
    <location>
        <begin position="212"/>
        <end position="311"/>
    </location>
</feature>
<feature type="non-terminal residue" evidence="5">
    <location>
        <position position="311"/>
    </location>
</feature>
<sequence length="311" mass="35790">MNSRRPRFRTSTPEFEEVTEDEDESTREGLKRKWAQLEAMVGTPRRLSLLAKDLVDHFEKRLATLEGKAMVVCMSRRICVDLFEEIRKLRPAWIDSDDLKGSLKVVMTGSAADGPEWQQHIRNKPKREELAKRFRDPKDPFKLVIVRDMWLTGFDAPSLHTMYVDKPMRGHGLMQTIARVNRVFKDKPGGLIVDYLGIADELRRALAEYSEQDKNRAGVPVDEAVRLMRKHYEIVRDMFHGFDSMPYFAGTPDERLKTLNGAREHVLELEDGLKRYLKAVTDLSKAFALSVPDARALAIRDEVGFFQAVRS</sequence>
<feature type="domain" description="Restriction endonuclease type I HsdR second RecA-like helicase" evidence="4">
    <location>
        <begin position="128"/>
        <end position="195"/>
    </location>
</feature>